<evidence type="ECO:0000256" key="6">
    <source>
        <dbReference type="ARBA" id="ARBA00022840"/>
    </source>
</evidence>
<keyword evidence="4" id="KW-0547">Nucleotide-binding</keyword>
<comment type="pathway">
    <text evidence="1">Cofactor biosynthesis; thiamine diphosphate biosynthesis.</text>
</comment>
<proteinExistence type="predicted"/>
<evidence type="ECO:0000256" key="1">
    <source>
        <dbReference type="ARBA" id="ARBA00004948"/>
    </source>
</evidence>
<gene>
    <name evidence="8" type="primary">thiD</name>
    <name evidence="8" type="ORF">ENO59_04615</name>
</gene>
<dbReference type="EMBL" id="DSGB01000004">
    <property type="protein sequence ID" value="HER95783.1"/>
    <property type="molecule type" value="Genomic_DNA"/>
</dbReference>
<sequence>MQPQTRPLPPVALTIAGSDSGGGAGIQADIKAMQANGVFAASVITAITAQNTKAVTAAFELPLDLIEAQIDAVCEDLPIAATKTGMLSSAAIIELVASKVEAWQLRPLVVDPVMISKSGYPLLRPDAVATLRERLLPLATLVTPNAHEAAHLTGVKIQTIEDLYEAAQRLKAMGPEAVLVKGGHLAQMAEAVDVLYDGQRFEVFRAPRIDTPHTHGTGCTYASAIAANLARGFSLLEAVRRAKQYVTEAIRHALPLGSGHGPTHHFYFLEDFNRFPIGPAEPAPQGRV</sequence>
<evidence type="ECO:0000259" key="7">
    <source>
        <dbReference type="Pfam" id="PF08543"/>
    </source>
</evidence>
<comment type="caution">
    <text evidence="8">The sequence shown here is derived from an EMBL/GenBank/DDBJ whole genome shotgun (WGS) entry which is preliminary data.</text>
</comment>
<keyword evidence="6" id="KW-0067">ATP-binding</keyword>
<dbReference type="FunFam" id="3.40.1190.20:FF:000003">
    <property type="entry name" value="Phosphomethylpyrimidine kinase ThiD"/>
    <property type="match status" value="1"/>
</dbReference>
<dbReference type="PANTHER" id="PTHR20858:SF17">
    <property type="entry name" value="HYDROXYMETHYLPYRIMIDINE_PHOSPHOMETHYLPYRIMIDINE KINASE THI20-RELATED"/>
    <property type="match status" value="1"/>
</dbReference>
<dbReference type="GO" id="GO:0005524">
    <property type="term" value="F:ATP binding"/>
    <property type="evidence" value="ECO:0007669"/>
    <property type="project" value="UniProtKB-KW"/>
</dbReference>
<protein>
    <recommendedName>
        <fullName evidence="2">hydroxymethylpyrimidine kinase</fullName>
        <ecNumber evidence="2">2.7.1.49</ecNumber>
    </recommendedName>
</protein>
<accession>A0A7V2F6C5</accession>
<dbReference type="GO" id="GO:0008972">
    <property type="term" value="F:phosphomethylpyrimidine kinase activity"/>
    <property type="evidence" value="ECO:0007669"/>
    <property type="project" value="InterPro"/>
</dbReference>
<dbReference type="CDD" id="cd01169">
    <property type="entry name" value="HMPP_kinase"/>
    <property type="match status" value="1"/>
</dbReference>
<evidence type="ECO:0000256" key="3">
    <source>
        <dbReference type="ARBA" id="ARBA00022679"/>
    </source>
</evidence>
<keyword evidence="5 8" id="KW-0418">Kinase</keyword>
<evidence type="ECO:0000256" key="2">
    <source>
        <dbReference type="ARBA" id="ARBA00012135"/>
    </source>
</evidence>
<dbReference type="InterPro" id="IPR029056">
    <property type="entry name" value="Ribokinase-like"/>
</dbReference>
<name>A0A7V2F6C5_RHOMR</name>
<evidence type="ECO:0000256" key="4">
    <source>
        <dbReference type="ARBA" id="ARBA00022741"/>
    </source>
</evidence>
<dbReference type="InterPro" id="IPR013749">
    <property type="entry name" value="PM/HMP-P_kinase-1"/>
</dbReference>
<dbReference type="Gene3D" id="3.40.1190.20">
    <property type="match status" value="1"/>
</dbReference>
<dbReference type="InterPro" id="IPR004399">
    <property type="entry name" value="HMP/HMP-P_kinase_dom"/>
</dbReference>
<evidence type="ECO:0000256" key="5">
    <source>
        <dbReference type="ARBA" id="ARBA00022777"/>
    </source>
</evidence>
<dbReference type="Pfam" id="PF08543">
    <property type="entry name" value="Phos_pyr_kin"/>
    <property type="match status" value="1"/>
</dbReference>
<dbReference type="NCBIfam" id="TIGR00097">
    <property type="entry name" value="HMP-P_kinase"/>
    <property type="match status" value="1"/>
</dbReference>
<dbReference type="GO" id="GO:0005829">
    <property type="term" value="C:cytosol"/>
    <property type="evidence" value="ECO:0007669"/>
    <property type="project" value="TreeGrafter"/>
</dbReference>
<dbReference type="GO" id="GO:0008902">
    <property type="term" value="F:hydroxymethylpyrimidine kinase activity"/>
    <property type="evidence" value="ECO:0007669"/>
    <property type="project" value="UniProtKB-EC"/>
</dbReference>
<keyword evidence="3 8" id="KW-0808">Transferase</keyword>
<dbReference type="EC" id="2.7.1.49" evidence="2"/>
<feature type="domain" description="Pyridoxamine kinase/Phosphomethylpyrimidine kinase" evidence="7">
    <location>
        <begin position="19"/>
        <end position="264"/>
    </location>
</feature>
<organism evidence="8">
    <name type="scientific">Rhodothermus marinus</name>
    <name type="common">Rhodothermus obamensis</name>
    <dbReference type="NCBI Taxonomy" id="29549"/>
    <lineage>
        <taxon>Bacteria</taxon>
        <taxon>Pseudomonadati</taxon>
        <taxon>Rhodothermota</taxon>
        <taxon>Rhodothermia</taxon>
        <taxon>Rhodothermales</taxon>
        <taxon>Rhodothermaceae</taxon>
        <taxon>Rhodothermus</taxon>
    </lineage>
</organism>
<dbReference type="SUPFAM" id="SSF53613">
    <property type="entry name" value="Ribokinase-like"/>
    <property type="match status" value="1"/>
</dbReference>
<dbReference type="AlphaFoldDB" id="A0A7V2F6C5"/>
<dbReference type="GO" id="GO:0009228">
    <property type="term" value="P:thiamine biosynthetic process"/>
    <property type="evidence" value="ECO:0007669"/>
    <property type="project" value="InterPro"/>
</dbReference>
<reference evidence="8" key="1">
    <citation type="journal article" date="2020" name="mSystems">
        <title>Genome- and Community-Level Interaction Insights into Carbon Utilization and Element Cycling Functions of Hydrothermarchaeota in Hydrothermal Sediment.</title>
        <authorList>
            <person name="Zhou Z."/>
            <person name="Liu Y."/>
            <person name="Xu W."/>
            <person name="Pan J."/>
            <person name="Luo Z.H."/>
            <person name="Li M."/>
        </authorList>
    </citation>
    <scope>NUCLEOTIDE SEQUENCE [LARGE SCALE GENOMIC DNA]</scope>
    <source>
        <strain evidence="8">SpSt-143</strain>
    </source>
</reference>
<evidence type="ECO:0000313" key="8">
    <source>
        <dbReference type="EMBL" id="HER95783.1"/>
    </source>
</evidence>
<dbReference type="PANTHER" id="PTHR20858">
    <property type="entry name" value="PHOSPHOMETHYLPYRIMIDINE KINASE"/>
    <property type="match status" value="1"/>
</dbReference>